<feature type="compositionally biased region" description="Basic and acidic residues" evidence="3">
    <location>
        <begin position="379"/>
        <end position="401"/>
    </location>
</feature>
<accession>A0A8B8EE78</accession>
<organism evidence="6 7">
    <name type="scientific">Crassostrea virginica</name>
    <name type="common">Eastern oyster</name>
    <dbReference type="NCBI Taxonomy" id="6565"/>
    <lineage>
        <taxon>Eukaryota</taxon>
        <taxon>Metazoa</taxon>
        <taxon>Spiralia</taxon>
        <taxon>Lophotrochozoa</taxon>
        <taxon>Mollusca</taxon>
        <taxon>Bivalvia</taxon>
        <taxon>Autobranchia</taxon>
        <taxon>Pteriomorphia</taxon>
        <taxon>Ostreida</taxon>
        <taxon>Ostreoidea</taxon>
        <taxon>Ostreidae</taxon>
        <taxon>Crassostrea</taxon>
    </lineage>
</organism>
<protein>
    <submittedName>
        <fullName evidence="7">Uncharacterized protein LOC111133957</fullName>
    </submittedName>
</protein>
<dbReference type="KEGG" id="cvn:111133957"/>
<keyword evidence="4" id="KW-0732">Signal</keyword>
<dbReference type="SMART" id="SM00327">
    <property type="entry name" value="VWA"/>
    <property type="match status" value="1"/>
</dbReference>
<proteinExistence type="inferred from homology"/>
<dbReference type="PROSITE" id="PS50234">
    <property type="entry name" value="VWFA"/>
    <property type="match status" value="1"/>
</dbReference>
<dbReference type="AlphaFoldDB" id="A0A8B8EE78"/>
<feature type="compositionally biased region" description="Polar residues" evidence="3">
    <location>
        <begin position="364"/>
        <end position="378"/>
    </location>
</feature>
<comment type="similarity">
    <text evidence="2">Belongs to the fibril-associated collagens with interrupted helices (FACIT) family.</text>
</comment>
<feature type="compositionally biased region" description="Basic and acidic residues" evidence="3">
    <location>
        <begin position="437"/>
        <end position="453"/>
    </location>
</feature>
<feature type="region of interest" description="Disordered" evidence="3">
    <location>
        <begin position="530"/>
        <end position="551"/>
    </location>
</feature>
<dbReference type="InterPro" id="IPR013320">
    <property type="entry name" value="ConA-like_dom_sf"/>
</dbReference>
<evidence type="ECO:0000256" key="2">
    <source>
        <dbReference type="ARBA" id="ARBA00049648"/>
    </source>
</evidence>
<feature type="chain" id="PRO_5034965930" evidence="4">
    <location>
        <begin position="19"/>
        <end position="1055"/>
    </location>
</feature>
<evidence type="ECO:0000256" key="4">
    <source>
        <dbReference type="SAM" id="SignalP"/>
    </source>
</evidence>
<dbReference type="SUPFAM" id="SSF53300">
    <property type="entry name" value="vWA-like"/>
    <property type="match status" value="1"/>
</dbReference>
<name>A0A8B8EE78_CRAVI</name>
<feature type="domain" description="VWFA" evidence="5">
    <location>
        <begin position="24"/>
        <end position="196"/>
    </location>
</feature>
<dbReference type="PANTHER" id="PTHR24020">
    <property type="entry name" value="COLLAGEN ALPHA"/>
    <property type="match status" value="1"/>
</dbReference>
<dbReference type="Gene3D" id="3.40.50.410">
    <property type="entry name" value="von Willebrand factor, type A domain"/>
    <property type="match status" value="1"/>
</dbReference>
<feature type="region of interest" description="Disordered" evidence="3">
    <location>
        <begin position="355"/>
        <end position="474"/>
    </location>
</feature>
<dbReference type="RefSeq" id="XP_022338410.1">
    <property type="nucleotide sequence ID" value="XM_022482702.1"/>
</dbReference>
<dbReference type="InterPro" id="IPR002035">
    <property type="entry name" value="VWF_A"/>
</dbReference>
<feature type="signal peptide" evidence="4">
    <location>
        <begin position="1"/>
        <end position="18"/>
    </location>
</feature>
<dbReference type="CDD" id="cd01450">
    <property type="entry name" value="vWFA_subfamily_ECM"/>
    <property type="match status" value="1"/>
</dbReference>
<dbReference type="Proteomes" id="UP000694844">
    <property type="component" value="Chromosome 5"/>
</dbReference>
<dbReference type="Pfam" id="PF00092">
    <property type="entry name" value="VWA"/>
    <property type="match status" value="1"/>
</dbReference>
<evidence type="ECO:0000256" key="3">
    <source>
        <dbReference type="SAM" id="MobiDB-lite"/>
    </source>
</evidence>
<dbReference type="InterPro" id="IPR036465">
    <property type="entry name" value="vWFA_dom_sf"/>
</dbReference>
<feature type="compositionally biased region" description="Basic and acidic residues" evidence="3">
    <location>
        <begin position="534"/>
        <end position="544"/>
    </location>
</feature>
<dbReference type="SUPFAM" id="SSF49899">
    <property type="entry name" value="Concanavalin A-like lectins/glucanases"/>
    <property type="match status" value="1"/>
</dbReference>
<keyword evidence="1" id="KW-0379">Hydroxylation</keyword>
<dbReference type="GeneID" id="111133957"/>
<dbReference type="OrthoDB" id="6118660at2759"/>
<feature type="compositionally biased region" description="Basic and acidic residues" evidence="3">
    <location>
        <begin position="414"/>
        <end position="425"/>
    </location>
</feature>
<keyword evidence="6" id="KW-1185">Reference proteome</keyword>
<dbReference type="InterPro" id="IPR050525">
    <property type="entry name" value="ECM_Assembly_Org"/>
</dbReference>
<evidence type="ECO:0000259" key="5">
    <source>
        <dbReference type="PROSITE" id="PS50234"/>
    </source>
</evidence>
<sequence>MKIFQVYCISLLASICFGCSEVADVMFVIDGSDNVTSVDFLHEVTFVASQPSQFTGSQVRFGTILYGSQVTSQISLVPDTEHNQFVNKVTQLKKAGGQPLLFRALTELRKEFANSGRDGRKQIAIVILSDKLRNRYAVLREVGYLRRAGVRILPVGVGDGVQDRDLRDLLTIANPTYRLNSFSEIYRLSKDIYNSVCQNSHIYETTSLPQPESFTRLQDGIVTVHSYKDGKQRYLENERGLQIEVPVLREMVEKQPSIRPFFISYSLLDTKGSKEKKSYDVSTLTPKTKKTVSGIIINNEIWLQTSTPMIKTFPKEKPWTAKTEERPVDDSTSMRWIAKGVSDFKEFLKKLGKKSSKNSSKSSITYTEPSTLHASNKITHTEVESSEKQKLTTQKKGKDVAEPTQGYAILHQEGNNKEGNDDSYRKNQVKVYTRNTTKQDRRTVGESRKKSIESMRNQQQSRRKSSVRKDSTSLVKKENNVIYTTETPTQNNNGETGIPVENSLRHNALAKAMSGNSILPDAEKSVPTWVNTEHNGRNSNDDRQAGPSGGQVRPIFTLSGAIDNNVFSGGNSLQLSSKHYKVGQLAQNGLSPNRIVHERPQITSNLFSPSNEFYIENGVNSISYKEHFQRLMNPSARRMESVKTPYSFDGSKLYSSGSLYAPHNNNVRSTMTMFPTTPVTTHNRRNSRPFFLTEQTYDQLIPSITESSTQPSMFDSEKITTRNSQTFPPNFLSMLGISLENDATPRARNLKSSSIVPAASQTNAEGYYHADTNVHFYRSAPYLPTPWDEETTSYSRNLPLRPYRQNQRQTGFNFRDRNCTKEIYPGDSRYYLENVETRIEIRPCPPGTIFLSETCGCTKSFPVLEHFECTPELHLSFNSDFSDRSGKSTVAVNRVWLRNNTAVFNGDGELRVWRFSGGYIGNQLMIKLRFKPTKFHNQKQLLVGNCNKNTTMSYGALIDTKAREVVMTIKTTNGSATIKIHFKMFHWNDLVMIYDGSEFKAILNGHKEVLPLIGDVEERLSALCIGRCDPATSGFQGLLDNMELLFCVPNVWKSL</sequence>
<reference evidence="7" key="1">
    <citation type="submission" date="2025-08" db="UniProtKB">
        <authorList>
            <consortium name="RefSeq"/>
        </authorList>
    </citation>
    <scope>IDENTIFICATION</scope>
    <source>
        <tissue evidence="7">Whole sample</tissue>
    </source>
</reference>
<evidence type="ECO:0000313" key="7">
    <source>
        <dbReference type="RefSeq" id="XP_022338410.1"/>
    </source>
</evidence>
<evidence type="ECO:0000313" key="6">
    <source>
        <dbReference type="Proteomes" id="UP000694844"/>
    </source>
</evidence>
<gene>
    <name evidence="7" type="primary">LOC111133957</name>
</gene>
<evidence type="ECO:0000256" key="1">
    <source>
        <dbReference type="ARBA" id="ARBA00023278"/>
    </source>
</evidence>